<gene>
    <name evidence="2" type="ORF">F1609_19050</name>
</gene>
<dbReference type="NCBIfam" id="TIGR03296">
    <property type="entry name" value="M6dom_TIGR03296"/>
    <property type="match status" value="1"/>
</dbReference>
<organism evidence="2 3">
    <name type="scientific">Massilia aquatica</name>
    <dbReference type="NCBI Taxonomy" id="2609000"/>
    <lineage>
        <taxon>Bacteria</taxon>
        <taxon>Pseudomonadati</taxon>
        <taxon>Pseudomonadota</taxon>
        <taxon>Betaproteobacteria</taxon>
        <taxon>Burkholderiales</taxon>
        <taxon>Oxalobacteraceae</taxon>
        <taxon>Telluria group</taxon>
        <taxon>Massilia</taxon>
    </lineage>
</organism>
<dbReference type="InterPro" id="IPR008757">
    <property type="entry name" value="Peptidase_M6-like_domain"/>
</dbReference>
<proteinExistence type="predicted"/>
<protein>
    <submittedName>
        <fullName evidence="2">M6 family metalloprotease domain-containing protein</fullName>
    </submittedName>
</protein>
<dbReference type="Proteomes" id="UP000819052">
    <property type="component" value="Unassembled WGS sequence"/>
</dbReference>
<dbReference type="PANTHER" id="PTHR41775">
    <property type="entry name" value="SECRETED PROTEIN-RELATED"/>
    <property type="match status" value="1"/>
</dbReference>
<accession>A0ABX0M5S0</accession>
<keyword evidence="1" id="KW-0732">Signal</keyword>
<keyword evidence="2" id="KW-0482">Metalloprotease</keyword>
<evidence type="ECO:0000313" key="2">
    <source>
        <dbReference type="EMBL" id="NHZ42252.1"/>
    </source>
</evidence>
<keyword evidence="2" id="KW-0645">Protease</keyword>
<dbReference type="Gene3D" id="2.60.120.380">
    <property type="match status" value="1"/>
</dbReference>
<keyword evidence="2" id="KW-0378">Hydrolase</keyword>
<dbReference type="GO" id="GO:0008237">
    <property type="term" value="F:metallopeptidase activity"/>
    <property type="evidence" value="ECO:0007669"/>
    <property type="project" value="UniProtKB-KW"/>
</dbReference>
<dbReference type="EMBL" id="VVIW01000011">
    <property type="protein sequence ID" value="NHZ42252.1"/>
    <property type="molecule type" value="Genomic_DNA"/>
</dbReference>
<dbReference type="PANTHER" id="PTHR41775:SF1">
    <property type="entry name" value="PEPTIDASE M6-LIKE DOMAIN-CONTAINING PROTEIN"/>
    <property type="match status" value="1"/>
</dbReference>
<feature type="chain" id="PRO_5045421360" evidence="1">
    <location>
        <begin position="23"/>
        <end position="636"/>
    </location>
</feature>
<keyword evidence="3" id="KW-1185">Reference proteome</keyword>
<evidence type="ECO:0000313" key="3">
    <source>
        <dbReference type="Proteomes" id="UP000819052"/>
    </source>
</evidence>
<sequence length="636" mass="68962">MRASLTAAAGVVLSLAALTSHAAIPYKGHSYEFRQPGGEMLKIRLDGNDYYAEQRTEDGSLVIYDHAKRGFCYAHVNATGDELVSSGVLATNAKLRTFSTAQDKREPGLSTAAKARLAKQRYQKMHGRTLELAQRTTSAMMAPSAAATAAVTGQMRGLTVIIDFSDAPGTITKPQVESFLNDASYTGFGNAQSVRGYFLAASGNKLDYTNTVTRYYRAKRPKSYYTDNSLDVGPRAQELIVEALNWVKSSEGFDFSTLSRDSTGHILGLNFFYAGEADSPWSKGLWPHMGWIGEKFCSNGACTGNYQISDMGKQLAIGTFVHESGHLIMGWPDLYDYDGSSQGSVANFCVMGFGGVGYESQYRPTQPVGFLRYLAGWDTAIELNPAINRSAPTGRLSMAANGHSLYRWSNPANPAEAFYVEAIHKSEQNLYQPDQGLAVFHIDPTGTNDTEWKPYIQMEHADGKRDPENNVNQGDANDLYDGVATRAFNASMPNALTSKGTNSLWWSGYASGFALSNISVPGKTVSFDLGTATPTPAADVYNGTLAEKGEAIHPSPWFEYKGGTLAAVMSGPAGTDFDLRLEQWQNNGTTNLWVNVAESTGDASQEALTFKAPAGYYRIVISSYSGAGKYKLSVTK</sequence>
<comment type="caution">
    <text evidence="2">The sequence shown here is derived from an EMBL/GenBank/DDBJ whole genome shotgun (WGS) entry which is preliminary data.</text>
</comment>
<evidence type="ECO:0000256" key="1">
    <source>
        <dbReference type="SAM" id="SignalP"/>
    </source>
</evidence>
<reference evidence="2 3" key="1">
    <citation type="submission" date="2019-09" db="EMBL/GenBank/DDBJ databases">
        <title>Taxonomy of Antarctic Massilia spp.: description of Massilia rubra sp. nov., Massilia aquatica sp. nov., Massilia mucilaginosa sp. nov., Massilia frigida sp. nov. isolated from streams, lakes and regoliths.</title>
        <authorList>
            <person name="Holochova P."/>
            <person name="Sedlacek I."/>
            <person name="Kralova S."/>
            <person name="Maslanova I."/>
            <person name="Busse H.-J."/>
            <person name="Stankova E."/>
            <person name="Vrbovska V."/>
            <person name="Kovarovic V."/>
            <person name="Bartak M."/>
            <person name="Svec P."/>
            <person name="Pantucek R."/>
        </authorList>
    </citation>
    <scope>NUCLEOTIDE SEQUENCE [LARGE SCALE GENOMIC DNA]</scope>
    <source>
        <strain evidence="2 3">CCM 8693</strain>
    </source>
</reference>
<feature type="signal peptide" evidence="1">
    <location>
        <begin position="1"/>
        <end position="22"/>
    </location>
</feature>
<name>A0ABX0M5S0_9BURK</name>